<evidence type="ECO:0000313" key="3">
    <source>
        <dbReference type="Proteomes" id="UP000192634"/>
    </source>
</evidence>
<name>A0A1W2B9R6_9MICO</name>
<dbReference type="OrthoDB" id="4866629at2"/>
<reference evidence="2 3" key="1">
    <citation type="submission" date="2017-04" db="EMBL/GenBank/DDBJ databases">
        <authorList>
            <person name="Afonso C.L."/>
            <person name="Miller P.J."/>
            <person name="Scott M.A."/>
            <person name="Spackman E."/>
            <person name="Goraichik I."/>
            <person name="Dimitrov K.M."/>
            <person name="Suarez D.L."/>
            <person name="Swayne D.E."/>
        </authorList>
    </citation>
    <scope>NUCLEOTIDE SEQUENCE [LARGE SCALE GENOMIC DNA]</scope>
    <source>
        <strain evidence="2 3">CGMCC 1.12511</strain>
    </source>
</reference>
<evidence type="ECO:0000256" key="1">
    <source>
        <dbReference type="SAM" id="MobiDB-lite"/>
    </source>
</evidence>
<evidence type="ECO:0000313" key="2">
    <source>
        <dbReference type="EMBL" id="SMC69676.1"/>
    </source>
</evidence>
<sequence>MTHLEPFGPKTAWLAVLDRSQAQVAEALGLTGGRNVSGGEAAEAFGEVGILPPVPGVDGRWTLAVSFELSDISPTRLASLAALLDTRVQAYATHRVAEAHRWLAADRGRLLRHVEVVGESGELVAWTGVPTPIETGLGLPALEEITDEDARFQVTLDTTEDTVLAVARGWSVDPMTLGGEVPGHALLFDDVDEGPPPPEPMPTRQRRWWWPWSPPTDR</sequence>
<dbReference type="Proteomes" id="UP000192634">
    <property type="component" value="Unassembled WGS sequence"/>
</dbReference>
<proteinExistence type="predicted"/>
<dbReference type="EMBL" id="FWXN01000007">
    <property type="protein sequence ID" value="SMC69676.1"/>
    <property type="molecule type" value="Genomic_DNA"/>
</dbReference>
<gene>
    <name evidence="2" type="ORF">SAMN06296429_107160</name>
</gene>
<feature type="region of interest" description="Disordered" evidence="1">
    <location>
        <begin position="190"/>
        <end position="218"/>
    </location>
</feature>
<accession>A0A1W2B9R6</accession>
<dbReference type="AlphaFoldDB" id="A0A1W2B9R6"/>
<dbReference type="RefSeq" id="WP_084451283.1">
    <property type="nucleotide sequence ID" value="NZ_CBDRLL010000008.1"/>
</dbReference>
<organism evidence="2 3">
    <name type="scientific">Janibacter indicus</name>
    <dbReference type="NCBI Taxonomy" id="857417"/>
    <lineage>
        <taxon>Bacteria</taxon>
        <taxon>Bacillati</taxon>
        <taxon>Actinomycetota</taxon>
        <taxon>Actinomycetes</taxon>
        <taxon>Micrococcales</taxon>
        <taxon>Intrasporangiaceae</taxon>
        <taxon>Janibacter</taxon>
    </lineage>
</organism>
<protein>
    <submittedName>
        <fullName evidence="2">Uncharacterized protein</fullName>
    </submittedName>
</protein>